<dbReference type="Proteomes" id="UP000472276">
    <property type="component" value="Unassembled WGS sequence"/>
</dbReference>
<evidence type="ECO:0000256" key="2">
    <source>
        <dbReference type="ARBA" id="ARBA00023157"/>
    </source>
</evidence>
<evidence type="ECO:0000313" key="4">
    <source>
        <dbReference type="Ensembl" id="ENSOABP00000067924.1"/>
    </source>
</evidence>
<comment type="similarity">
    <text evidence="1 3">Belongs to the CMC family.</text>
</comment>
<gene>
    <name evidence="4" type="primary">CMC1</name>
</gene>
<evidence type="ECO:0000256" key="3">
    <source>
        <dbReference type="RuleBase" id="RU364104"/>
    </source>
</evidence>
<dbReference type="PANTHER" id="PTHR22977:SF5">
    <property type="entry name" value="COX ASSEMBLY MITOCHONDRIAL PROTEIN HOMOLOG"/>
    <property type="match status" value="1"/>
</dbReference>
<reference evidence="4" key="3">
    <citation type="submission" date="2025-09" db="UniProtKB">
        <authorList>
            <consortium name="Ensembl"/>
        </authorList>
    </citation>
    <scope>IDENTIFICATION</scope>
</reference>
<keyword evidence="3" id="KW-0496">Mitochondrion</keyword>
<evidence type="ECO:0000313" key="5">
    <source>
        <dbReference type="Proteomes" id="UP000472276"/>
    </source>
</evidence>
<dbReference type="Pfam" id="PF08583">
    <property type="entry name" value="Cmc1"/>
    <property type="match status" value="1"/>
</dbReference>
<dbReference type="Ensembl" id="ENSOABT00000063078.1">
    <property type="protein sequence ID" value="ENSOABP00000067924.1"/>
    <property type="gene ID" value="ENSOABG00000033674.1"/>
</dbReference>
<accession>A0AAZ1XJW7</accession>
<evidence type="ECO:0000256" key="1">
    <source>
        <dbReference type="ARBA" id="ARBA00007347"/>
    </source>
</evidence>
<dbReference type="PANTHER" id="PTHR22977">
    <property type="entry name" value="COX ASSEMBLY MITOCHONDRIAL PROTEIN"/>
    <property type="match status" value="1"/>
</dbReference>
<reference evidence="4" key="2">
    <citation type="submission" date="2025-08" db="UniProtKB">
        <authorList>
            <consortium name="Ensembl"/>
        </authorList>
    </citation>
    <scope>IDENTIFICATION</scope>
</reference>
<comment type="subcellular location">
    <subcellularLocation>
        <location evidence="3">Mitochondrion</location>
    </subcellularLocation>
</comment>
<reference evidence="5" key="1">
    <citation type="submission" date="2020-03" db="EMBL/GenBank/DDBJ databases">
        <title>Evolution of repeat sequences and sex chromosomes of tilapia species revealed by chromosome-level genomes.</title>
        <authorList>
            <person name="Xu L."/>
            <person name="Tao W."/>
            <person name="Wang D."/>
            <person name="Zhou Q."/>
        </authorList>
    </citation>
    <scope>NUCLEOTIDE SEQUENCE [LARGE SCALE GENOMIC DNA]</scope>
    <source>
        <strain evidence="5">Israel</strain>
    </source>
</reference>
<keyword evidence="5" id="KW-1185">Reference proteome</keyword>
<dbReference type="InterPro" id="IPR013892">
    <property type="entry name" value="Cyt_c_biogenesis_Cmc1-like"/>
</dbReference>
<protein>
    <recommendedName>
        <fullName evidence="3">COX assembly mitochondrial protein</fullName>
    </recommendedName>
</protein>
<dbReference type="AlphaFoldDB" id="A0AAZ1XJW7"/>
<organism evidence="4 5">
    <name type="scientific">Oreochromis aureus</name>
    <name type="common">Israeli tilapia</name>
    <name type="synonym">Chromis aureus</name>
    <dbReference type="NCBI Taxonomy" id="47969"/>
    <lineage>
        <taxon>Eukaryota</taxon>
        <taxon>Metazoa</taxon>
        <taxon>Chordata</taxon>
        <taxon>Craniata</taxon>
        <taxon>Vertebrata</taxon>
        <taxon>Euteleostomi</taxon>
        <taxon>Actinopterygii</taxon>
        <taxon>Neopterygii</taxon>
        <taxon>Teleostei</taxon>
        <taxon>Neoteleostei</taxon>
        <taxon>Acanthomorphata</taxon>
        <taxon>Ovalentaria</taxon>
        <taxon>Cichlomorphae</taxon>
        <taxon>Cichliformes</taxon>
        <taxon>Cichlidae</taxon>
        <taxon>African cichlids</taxon>
        <taxon>Pseudocrenilabrinae</taxon>
        <taxon>Oreochromini</taxon>
        <taxon>Oreochromis</taxon>
    </lineage>
</organism>
<sequence length="161" mass="18373">MEATNAEETHLRHVEKDVLIPKKMREKAKELCADKVEAFSHCCKESGFFMVFKCREENAALKECLTRQSTFCVPPATRTPRFSKSASRSTFERSWNLRGRGFQPRTRNKNFRLACKKTTQQALFLKCTQTCTLPRTAGYVAVLWTSGCISCKATCLCMGKR</sequence>
<proteinExistence type="inferred from homology"/>
<dbReference type="GO" id="GO:0005739">
    <property type="term" value="C:mitochondrion"/>
    <property type="evidence" value="ECO:0007669"/>
    <property type="project" value="UniProtKB-SubCell"/>
</dbReference>
<keyword evidence="2" id="KW-1015">Disulfide bond</keyword>
<name>A0AAZ1XJW7_OREAU</name>